<organism evidence="4 5">
    <name type="scientific">Apiospora saccharicola</name>
    <dbReference type="NCBI Taxonomy" id="335842"/>
    <lineage>
        <taxon>Eukaryota</taxon>
        <taxon>Fungi</taxon>
        <taxon>Dikarya</taxon>
        <taxon>Ascomycota</taxon>
        <taxon>Pezizomycotina</taxon>
        <taxon>Sordariomycetes</taxon>
        <taxon>Xylariomycetidae</taxon>
        <taxon>Amphisphaeriales</taxon>
        <taxon>Apiosporaceae</taxon>
        <taxon>Apiospora</taxon>
    </lineage>
</organism>
<gene>
    <name evidence="4" type="ORF">PG996_002532</name>
</gene>
<dbReference type="PANTHER" id="PTHR34883:SF8">
    <property type="entry name" value="EXTRACELLULAR SERINE-RICH PROTEIN (AFU_ORTHOLOGUE AFUA_6G00670)"/>
    <property type="match status" value="1"/>
</dbReference>
<evidence type="ECO:0000313" key="5">
    <source>
        <dbReference type="Proteomes" id="UP001446871"/>
    </source>
</evidence>
<keyword evidence="2" id="KW-0812">Transmembrane</keyword>
<dbReference type="InterPro" id="IPR052953">
    <property type="entry name" value="Ser-rich/MCO-related"/>
</dbReference>
<protein>
    <submittedName>
        <fullName evidence="4">Extracellular serine-rich protein</fullName>
    </submittedName>
</protein>
<comment type="caution">
    <text evidence="4">The sequence shown here is derived from an EMBL/GenBank/DDBJ whole genome shotgun (WGS) entry which is preliminary data.</text>
</comment>
<accession>A0ABR1WMR8</accession>
<feature type="signal peptide" evidence="3">
    <location>
        <begin position="1"/>
        <end position="19"/>
    </location>
</feature>
<feature type="region of interest" description="Disordered" evidence="1">
    <location>
        <begin position="271"/>
        <end position="367"/>
    </location>
</feature>
<dbReference type="SUPFAM" id="SSF49503">
    <property type="entry name" value="Cupredoxins"/>
    <property type="match status" value="1"/>
</dbReference>
<feature type="transmembrane region" description="Helical" evidence="2">
    <location>
        <begin position="213"/>
        <end position="237"/>
    </location>
</feature>
<evidence type="ECO:0000256" key="2">
    <source>
        <dbReference type="SAM" id="Phobius"/>
    </source>
</evidence>
<feature type="chain" id="PRO_5047285710" evidence="3">
    <location>
        <begin position="20"/>
        <end position="450"/>
    </location>
</feature>
<proteinExistence type="predicted"/>
<sequence length="450" mass="48972">MRLYLGVLAFAARVSMGSAHDASPDKTGSPATQTSAAPTVHTISVGAAGFSFRPDSVTANVGDIVRFNFYPTNHSVARAEFRYPCIPYETVEIGRRGFYSDLMPVQAILNDPPHFDVKINDTEPIFFYCTLPGSCLDESMVGVINPNATFTLDVQKQYVANSTFEFAPGQPFPMEMPRPDPKVPGGYMTPTVANAKGARVGDNNKHGDSMSGAVIAGIVVGSAALLGVIAGLLFLCYRKRRHGSHKGRHHRGHMALRSTPSPIPMRLAAAVTPARPPRSPRRASSGLIFACKGEREPSSRSGTPRGGAKLPQSAGGARRMSPTVQEQDETAAYSSPEAPYYGIISPMTKPDHSPRQQQHQQSPSYDNTAAYPMSNNQYHPRAPIMLPSRPQTPQPVELPVSADHPGNAAELPPRYYNNWSRPFSWRRGVDYNYRPDNKVVVVSGNNNNMI</sequence>
<dbReference type="Gene3D" id="2.60.40.420">
    <property type="entry name" value="Cupredoxins - blue copper proteins"/>
    <property type="match status" value="1"/>
</dbReference>
<feature type="compositionally biased region" description="Low complexity" evidence="1">
    <location>
        <begin position="355"/>
        <end position="364"/>
    </location>
</feature>
<dbReference type="InterPro" id="IPR008972">
    <property type="entry name" value="Cupredoxin"/>
</dbReference>
<dbReference type="CDD" id="cd12087">
    <property type="entry name" value="TM_EGFR-like"/>
    <property type="match status" value="1"/>
</dbReference>
<keyword evidence="3" id="KW-0732">Signal</keyword>
<dbReference type="PANTHER" id="PTHR34883">
    <property type="entry name" value="SERINE-RICH PROTEIN, PUTATIVE-RELATED-RELATED"/>
    <property type="match status" value="1"/>
</dbReference>
<keyword evidence="2" id="KW-0472">Membrane</keyword>
<evidence type="ECO:0000256" key="1">
    <source>
        <dbReference type="SAM" id="MobiDB-lite"/>
    </source>
</evidence>
<keyword evidence="5" id="KW-1185">Reference proteome</keyword>
<dbReference type="CDD" id="cd00920">
    <property type="entry name" value="Cupredoxin"/>
    <property type="match status" value="1"/>
</dbReference>
<evidence type="ECO:0000313" key="4">
    <source>
        <dbReference type="EMBL" id="KAK8083751.1"/>
    </source>
</evidence>
<dbReference type="EMBL" id="JAQQWM010000001">
    <property type="protein sequence ID" value="KAK8083751.1"/>
    <property type="molecule type" value="Genomic_DNA"/>
</dbReference>
<name>A0ABR1WMR8_9PEZI</name>
<evidence type="ECO:0000256" key="3">
    <source>
        <dbReference type="SAM" id="SignalP"/>
    </source>
</evidence>
<keyword evidence="2" id="KW-1133">Transmembrane helix</keyword>
<dbReference type="Proteomes" id="UP001446871">
    <property type="component" value="Unassembled WGS sequence"/>
</dbReference>
<reference evidence="4 5" key="1">
    <citation type="submission" date="2023-01" db="EMBL/GenBank/DDBJ databases">
        <title>Analysis of 21 Apiospora genomes using comparative genomics revels a genus with tremendous synthesis potential of carbohydrate active enzymes and secondary metabolites.</title>
        <authorList>
            <person name="Sorensen T."/>
        </authorList>
    </citation>
    <scope>NUCLEOTIDE SEQUENCE [LARGE SCALE GENOMIC DNA]</scope>
    <source>
        <strain evidence="4 5">CBS 83171</strain>
    </source>
</reference>